<evidence type="ECO:0000313" key="2">
    <source>
        <dbReference type="WBParaSite" id="PS1159_v2.g361.t2"/>
    </source>
</evidence>
<evidence type="ECO:0000313" key="1">
    <source>
        <dbReference type="Proteomes" id="UP000887580"/>
    </source>
</evidence>
<dbReference type="WBParaSite" id="PS1159_v2.g361.t2">
    <property type="protein sequence ID" value="PS1159_v2.g361.t2"/>
    <property type="gene ID" value="PS1159_v2.g361"/>
</dbReference>
<accession>A0AC35GBH3</accession>
<dbReference type="Proteomes" id="UP000887580">
    <property type="component" value="Unplaced"/>
</dbReference>
<protein>
    <submittedName>
        <fullName evidence="2">K Homology domain-containing protein</fullName>
    </submittedName>
</protein>
<organism evidence="1 2">
    <name type="scientific">Panagrolaimus sp. PS1159</name>
    <dbReference type="NCBI Taxonomy" id="55785"/>
    <lineage>
        <taxon>Eukaryota</taxon>
        <taxon>Metazoa</taxon>
        <taxon>Ecdysozoa</taxon>
        <taxon>Nematoda</taxon>
        <taxon>Chromadorea</taxon>
        <taxon>Rhabditida</taxon>
        <taxon>Tylenchina</taxon>
        <taxon>Panagrolaimomorpha</taxon>
        <taxon>Panagrolaimoidea</taxon>
        <taxon>Panagrolaimidae</taxon>
        <taxon>Panagrolaimus</taxon>
    </lineage>
</organism>
<proteinExistence type="predicted"/>
<reference evidence="2" key="1">
    <citation type="submission" date="2022-11" db="UniProtKB">
        <authorList>
            <consortium name="WormBaseParasite"/>
        </authorList>
    </citation>
    <scope>IDENTIFICATION</scope>
</reference>
<sequence length="370" mass="41411">MSSRSASDGESTLSLGTARSSSISLTLPNSSIAGDDIDTKKNPPKRKNEQHGGAGDNIGRNYHNQFPTSHQVTTSRRRRRRRNVIPRRSKDYGTPQAPPKRHLGGSGMGGYPSSYMPMSYSQNQYDDLFAFGDSDVLLYTVKELCDLVESERFVCGPNFMAQFQVLTERILYVTRNLAQRCRQNALSPPLVMPSLYDSLLHVHSPNLLNAALSRINRESPHDESSVLPSGGRVLKSSKVMVPEHPNYNFIGRILGPRGISVRQLEDSSGCGILIRGKGSVKNAKREERLRSQRLRSRNTRGFKHLKEPLHVLITAEGNDEAECNAKLEKCKRRIEKLLKPEYDEFKRRQLAQLAIINGNYDATRGIAPAI</sequence>
<name>A0AC35GBH3_9BILA</name>